<evidence type="ECO:0000313" key="2">
    <source>
        <dbReference type="EMBL" id="KAK2160196.1"/>
    </source>
</evidence>
<keyword evidence="1" id="KW-0472">Membrane</keyword>
<evidence type="ECO:0000313" key="3">
    <source>
        <dbReference type="Proteomes" id="UP001208570"/>
    </source>
</evidence>
<keyword evidence="1" id="KW-1133">Transmembrane helix</keyword>
<evidence type="ECO:0000256" key="1">
    <source>
        <dbReference type="SAM" id="Phobius"/>
    </source>
</evidence>
<sequence length="205" mass="22973">MAVAYERFEGEVVADEEDVISSASEDTQSIDRVQQQLLFHGDGNTQQSGDDAMDSSDRLRRVHELLQNKWPYKIGLLHTVWGVVLLLLGVAQLIVIPLVEDRGDSSSYWKPNLTRTNCYGVTLWAALLMLLSGTLGIRAAIYKNTCDLYSFVTVIMFEVLIFTGFTILMVVAFSSHWITSKSFVAISQQELLEEEISDRPPSLPV</sequence>
<feature type="transmembrane region" description="Helical" evidence="1">
    <location>
        <begin position="76"/>
        <end position="99"/>
    </location>
</feature>
<reference evidence="2" key="1">
    <citation type="journal article" date="2023" name="Mol. Biol. Evol.">
        <title>Third-Generation Sequencing Reveals the Adaptive Role of the Epigenome in Three Deep-Sea Polychaetes.</title>
        <authorList>
            <person name="Perez M."/>
            <person name="Aroh O."/>
            <person name="Sun Y."/>
            <person name="Lan Y."/>
            <person name="Juniper S.K."/>
            <person name="Young C.R."/>
            <person name="Angers B."/>
            <person name="Qian P.Y."/>
        </authorList>
    </citation>
    <scope>NUCLEOTIDE SEQUENCE</scope>
    <source>
        <strain evidence="2">P08H-3</strain>
    </source>
</reference>
<gene>
    <name evidence="2" type="ORF">LSH36_138g06030</name>
</gene>
<name>A0AAD9N9P7_9ANNE</name>
<accession>A0AAD9N9P7</accession>
<dbReference type="Proteomes" id="UP001208570">
    <property type="component" value="Unassembled WGS sequence"/>
</dbReference>
<organism evidence="2 3">
    <name type="scientific">Paralvinella palmiformis</name>
    <dbReference type="NCBI Taxonomy" id="53620"/>
    <lineage>
        <taxon>Eukaryota</taxon>
        <taxon>Metazoa</taxon>
        <taxon>Spiralia</taxon>
        <taxon>Lophotrochozoa</taxon>
        <taxon>Annelida</taxon>
        <taxon>Polychaeta</taxon>
        <taxon>Sedentaria</taxon>
        <taxon>Canalipalpata</taxon>
        <taxon>Terebellida</taxon>
        <taxon>Terebelliformia</taxon>
        <taxon>Alvinellidae</taxon>
        <taxon>Paralvinella</taxon>
    </lineage>
</organism>
<protein>
    <submittedName>
        <fullName evidence="2">Uncharacterized protein</fullName>
    </submittedName>
</protein>
<feature type="transmembrane region" description="Helical" evidence="1">
    <location>
        <begin position="119"/>
        <end position="141"/>
    </location>
</feature>
<keyword evidence="3" id="KW-1185">Reference proteome</keyword>
<dbReference type="EMBL" id="JAODUP010000138">
    <property type="protein sequence ID" value="KAK2160196.1"/>
    <property type="molecule type" value="Genomic_DNA"/>
</dbReference>
<comment type="caution">
    <text evidence="2">The sequence shown here is derived from an EMBL/GenBank/DDBJ whole genome shotgun (WGS) entry which is preliminary data.</text>
</comment>
<keyword evidence="1" id="KW-0812">Transmembrane</keyword>
<proteinExistence type="predicted"/>
<dbReference type="AlphaFoldDB" id="A0AAD9N9P7"/>
<feature type="transmembrane region" description="Helical" evidence="1">
    <location>
        <begin position="148"/>
        <end position="173"/>
    </location>
</feature>